<dbReference type="InterPro" id="IPR016181">
    <property type="entry name" value="Acyl_CoA_acyltransferase"/>
</dbReference>
<dbReference type="SUPFAM" id="SSF55729">
    <property type="entry name" value="Acyl-CoA N-acyltransferases (Nat)"/>
    <property type="match status" value="1"/>
</dbReference>
<dbReference type="EMBL" id="LNXW01000009">
    <property type="protein sequence ID" value="KTC82301.1"/>
    <property type="molecule type" value="Genomic_DNA"/>
</dbReference>
<feature type="compositionally biased region" description="Polar residues" evidence="1">
    <location>
        <begin position="463"/>
        <end position="484"/>
    </location>
</feature>
<evidence type="ECO:0000256" key="1">
    <source>
        <dbReference type="SAM" id="MobiDB-lite"/>
    </source>
</evidence>
<accession>A0A0W0SGQ5</accession>
<sequence length="484" mass="56447">MCYLVDIYTKKGYHEIGLFFILIMQEPLEIKHPFLRRVKESDYQRVWEIWMQDHIIQWMSFTKKDLESFKATFDRLNKQSDVYVMVDLIDDKETIVGVRRIKYLSGPYEHVAEFCSMGVDSQYLNKGYGKVFWKEFEEIVKQNPKVKCIRFTQSGGNNKAFHLSDSIGYKTEAVFPDWLQRSGEDEKSHYYLIERFSYKIIDEALLEQSKSFASKKYEPKLPPLLDETSSHLTVQRVNNKIQVLHDKTLILDFDYYPDESVIQHIAFLEDLKMYQNDKKLCTAALRLALNALLTENRVKKLELFTHDDKAIGLCAELGFWIRGERPASYCQEDKYLNELGVEYSFFDIQDAHSLFNSFKHNEGITAKLNELQQIINSLEDKGVCDSFGKNYLANIVYQIVRDELLEQKLYVSLEDKPWEKVLTQCPEVFAQAAKQLQSALIILRQPQKEEAKPSQIGIFSGFKPSSSEQATDTKTLSTNPMDYL</sequence>
<dbReference type="PATRIC" id="fig|28084.5.peg.609"/>
<protein>
    <recommendedName>
        <fullName evidence="2">N-acetyltransferase domain-containing protein</fullName>
    </recommendedName>
</protein>
<dbReference type="STRING" id="28084.Lche_0565"/>
<comment type="caution">
    <text evidence="3">The sequence shown here is derived from an EMBL/GenBank/DDBJ whole genome shotgun (WGS) entry which is preliminary data.</text>
</comment>
<dbReference type="AlphaFoldDB" id="A0A0W0SGQ5"/>
<dbReference type="InterPro" id="IPR000182">
    <property type="entry name" value="GNAT_dom"/>
</dbReference>
<feature type="region of interest" description="Disordered" evidence="1">
    <location>
        <begin position="459"/>
        <end position="484"/>
    </location>
</feature>
<dbReference type="CDD" id="cd04301">
    <property type="entry name" value="NAT_SF"/>
    <property type="match status" value="1"/>
</dbReference>
<organism evidence="3 4">
    <name type="scientific">Legionella cherrii</name>
    <dbReference type="NCBI Taxonomy" id="28084"/>
    <lineage>
        <taxon>Bacteria</taxon>
        <taxon>Pseudomonadati</taxon>
        <taxon>Pseudomonadota</taxon>
        <taxon>Gammaproteobacteria</taxon>
        <taxon>Legionellales</taxon>
        <taxon>Legionellaceae</taxon>
        <taxon>Legionella</taxon>
    </lineage>
</organism>
<feature type="domain" description="N-acetyltransferase" evidence="2">
    <location>
        <begin position="33"/>
        <end position="197"/>
    </location>
</feature>
<dbReference type="Pfam" id="PF00583">
    <property type="entry name" value="Acetyltransf_1"/>
    <property type="match status" value="1"/>
</dbReference>
<name>A0A0W0SGQ5_9GAMM</name>
<evidence type="ECO:0000313" key="3">
    <source>
        <dbReference type="EMBL" id="KTC82301.1"/>
    </source>
</evidence>
<dbReference type="GO" id="GO:0016747">
    <property type="term" value="F:acyltransferase activity, transferring groups other than amino-acyl groups"/>
    <property type="evidence" value="ECO:0007669"/>
    <property type="project" value="InterPro"/>
</dbReference>
<evidence type="ECO:0000259" key="2">
    <source>
        <dbReference type="PROSITE" id="PS51186"/>
    </source>
</evidence>
<dbReference type="OrthoDB" id="5649654at2"/>
<dbReference type="PROSITE" id="PS51186">
    <property type="entry name" value="GNAT"/>
    <property type="match status" value="1"/>
</dbReference>
<evidence type="ECO:0000313" key="4">
    <source>
        <dbReference type="Proteomes" id="UP000054921"/>
    </source>
</evidence>
<dbReference type="RefSeq" id="WP_058387359.1">
    <property type="nucleotide sequence ID" value="NZ_LNXW01000009.1"/>
</dbReference>
<dbReference type="Gene3D" id="3.40.630.30">
    <property type="match status" value="1"/>
</dbReference>
<gene>
    <name evidence="3" type="ORF">Lche_0565</name>
</gene>
<proteinExistence type="predicted"/>
<dbReference type="Proteomes" id="UP000054921">
    <property type="component" value="Unassembled WGS sequence"/>
</dbReference>
<reference evidence="3 4" key="1">
    <citation type="submission" date="2015-11" db="EMBL/GenBank/DDBJ databases">
        <title>Genomic analysis of 38 Legionella species identifies large and diverse effector repertoires.</title>
        <authorList>
            <person name="Burstein D."/>
            <person name="Amaro F."/>
            <person name="Zusman T."/>
            <person name="Lifshitz Z."/>
            <person name="Cohen O."/>
            <person name="Gilbert J.A."/>
            <person name="Pupko T."/>
            <person name="Shuman H.A."/>
            <person name="Segal G."/>
        </authorList>
    </citation>
    <scope>NUCLEOTIDE SEQUENCE [LARGE SCALE GENOMIC DNA]</scope>
    <source>
        <strain evidence="3 4">ORW</strain>
    </source>
</reference>